<organism evidence="2 3">
    <name type="scientific">Clupea harengus</name>
    <name type="common">Atlantic herring</name>
    <dbReference type="NCBI Taxonomy" id="7950"/>
    <lineage>
        <taxon>Eukaryota</taxon>
        <taxon>Metazoa</taxon>
        <taxon>Chordata</taxon>
        <taxon>Craniata</taxon>
        <taxon>Vertebrata</taxon>
        <taxon>Euteleostomi</taxon>
        <taxon>Actinopterygii</taxon>
        <taxon>Neopterygii</taxon>
        <taxon>Teleostei</taxon>
        <taxon>Clupei</taxon>
        <taxon>Clupeiformes</taxon>
        <taxon>Clupeoidei</taxon>
        <taxon>Clupeidae</taxon>
        <taxon>Clupea</taxon>
    </lineage>
</organism>
<feature type="transmembrane region" description="Helical" evidence="1">
    <location>
        <begin position="44"/>
        <end position="62"/>
    </location>
</feature>
<dbReference type="AlphaFoldDB" id="A0A6P8EJJ7"/>
<feature type="transmembrane region" description="Helical" evidence="1">
    <location>
        <begin position="12"/>
        <end position="32"/>
    </location>
</feature>
<sequence>MVDAVCQVSGFQLGFGITSVLSGTLAFFPVGTYKPWYLGWSTKIAAPIWVGVLVGTTISRSWQYCNHFRIQTSNVVCTLWELSYIFSILCGLTAPLQFAIAVTSIVLGPYCYYSFQGAVGTGYLAHAAKLPYPYLAFPALCLDPKHLEWYHLALHTTDLLTSLAMFTLSFFIIVILTLRVLRSGHVNVS</sequence>
<dbReference type="Proteomes" id="UP000515152">
    <property type="component" value="Chromosome 22"/>
</dbReference>
<dbReference type="GeneID" id="105908398"/>
<dbReference type="RefSeq" id="XP_031416193.2">
    <property type="nucleotide sequence ID" value="XM_031560333.2"/>
</dbReference>
<evidence type="ECO:0000256" key="1">
    <source>
        <dbReference type="SAM" id="Phobius"/>
    </source>
</evidence>
<feature type="transmembrane region" description="Helical" evidence="1">
    <location>
        <begin position="82"/>
        <end position="107"/>
    </location>
</feature>
<evidence type="ECO:0000313" key="3">
    <source>
        <dbReference type="RefSeq" id="XP_031416193.2"/>
    </source>
</evidence>
<accession>A0A6P8EJJ7</accession>
<keyword evidence="1" id="KW-1133">Transmembrane helix</keyword>
<feature type="transmembrane region" description="Helical" evidence="1">
    <location>
        <begin position="159"/>
        <end position="181"/>
    </location>
</feature>
<protein>
    <submittedName>
        <fullName evidence="3">Transmembrane protein 212</fullName>
    </submittedName>
</protein>
<dbReference type="KEGG" id="char:105908398"/>
<reference evidence="3" key="1">
    <citation type="submission" date="2025-08" db="UniProtKB">
        <authorList>
            <consortium name="RefSeq"/>
        </authorList>
    </citation>
    <scope>IDENTIFICATION</scope>
</reference>
<gene>
    <name evidence="3" type="primary">LOC105908398</name>
</gene>
<evidence type="ECO:0000313" key="2">
    <source>
        <dbReference type="Proteomes" id="UP000515152"/>
    </source>
</evidence>
<keyword evidence="2" id="KW-1185">Reference proteome</keyword>
<keyword evidence="1 3" id="KW-0812">Transmembrane</keyword>
<dbReference type="OrthoDB" id="9446700at2759"/>
<proteinExistence type="predicted"/>
<name>A0A6P8EJJ7_CLUHA</name>
<keyword evidence="1" id="KW-0472">Membrane</keyword>